<dbReference type="AlphaFoldDB" id="A0A5R9PHT5"/>
<dbReference type="GO" id="GO:0055085">
    <property type="term" value="P:transmembrane transport"/>
    <property type="evidence" value="ECO:0007669"/>
    <property type="project" value="InterPro"/>
</dbReference>
<keyword evidence="4 6" id="KW-0472">Membrane</keyword>
<dbReference type="InterPro" id="IPR006260">
    <property type="entry name" value="TonB/TolA_C"/>
</dbReference>
<protein>
    <submittedName>
        <fullName evidence="8">TonB family protein</fullName>
    </submittedName>
</protein>
<comment type="subcellular location">
    <subcellularLocation>
        <location evidence="1">Membrane</location>
        <topology evidence="1">Single-pass membrane protein</topology>
    </subcellularLocation>
</comment>
<dbReference type="Pfam" id="PF05569">
    <property type="entry name" value="Peptidase_M56"/>
    <property type="match status" value="1"/>
</dbReference>
<evidence type="ECO:0000313" key="8">
    <source>
        <dbReference type="EMBL" id="TLX23084.1"/>
    </source>
</evidence>
<dbReference type="SUPFAM" id="SSF74653">
    <property type="entry name" value="TolA/TonB C-terminal domain"/>
    <property type="match status" value="1"/>
</dbReference>
<feature type="transmembrane region" description="Helical" evidence="6">
    <location>
        <begin position="39"/>
        <end position="63"/>
    </location>
</feature>
<dbReference type="CDD" id="cd07341">
    <property type="entry name" value="M56_BlaR1_MecR1_like"/>
    <property type="match status" value="1"/>
</dbReference>
<dbReference type="PANTHER" id="PTHR34978">
    <property type="entry name" value="POSSIBLE SENSOR-TRANSDUCER PROTEIN BLAR"/>
    <property type="match status" value="1"/>
</dbReference>
<feature type="region of interest" description="Disordered" evidence="5">
    <location>
        <begin position="415"/>
        <end position="465"/>
    </location>
</feature>
<dbReference type="EMBL" id="SROY01000001">
    <property type="protein sequence ID" value="TLX23084.1"/>
    <property type="molecule type" value="Genomic_DNA"/>
</dbReference>
<evidence type="ECO:0000313" key="9">
    <source>
        <dbReference type="Proteomes" id="UP000308508"/>
    </source>
</evidence>
<evidence type="ECO:0000256" key="4">
    <source>
        <dbReference type="ARBA" id="ARBA00023136"/>
    </source>
</evidence>
<dbReference type="Proteomes" id="UP000308508">
    <property type="component" value="Unassembled WGS sequence"/>
</dbReference>
<organism evidence="8 9">
    <name type="scientific">Thermomonas fusca</name>
    <dbReference type="NCBI Taxonomy" id="215690"/>
    <lineage>
        <taxon>Bacteria</taxon>
        <taxon>Pseudomonadati</taxon>
        <taxon>Pseudomonadota</taxon>
        <taxon>Gammaproteobacteria</taxon>
        <taxon>Lysobacterales</taxon>
        <taxon>Lysobacteraceae</taxon>
        <taxon>Thermomonas</taxon>
    </lineage>
</organism>
<dbReference type="InterPro" id="IPR037682">
    <property type="entry name" value="TonB_C"/>
</dbReference>
<dbReference type="Pfam" id="PF03544">
    <property type="entry name" value="TonB_C"/>
    <property type="match status" value="1"/>
</dbReference>
<evidence type="ECO:0000256" key="2">
    <source>
        <dbReference type="ARBA" id="ARBA00022692"/>
    </source>
</evidence>
<name>A0A5R9PHT5_9GAMM</name>
<evidence type="ECO:0000256" key="6">
    <source>
        <dbReference type="SAM" id="Phobius"/>
    </source>
</evidence>
<dbReference type="PANTHER" id="PTHR34978:SF3">
    <property type="entry name" value="SLR0241 PROTEIN"/>
    <property type="match status" value="1"/>
</dbReference>
<dbReference type="NCBIfam" id="TIGR01352">
    <property type="entry name" value="tonB_Cterm"/>
    <property type="match status" value="1"/>
</dbReference>
<evidence type="ECO:0000256" key="5">
    <source>
        <dbReference type="SAM" id="MobiDB-lite"/>
    </source>
</evidence>
<feature type="domain" description="TonB C-terminal" evidence="7">
    <location>
        <begin position="469"/>
        <end position="565"/>
    </location>
</feature>
<dbReference type="PROSITE" id="PS52015">
    <property type="entry name" value="TONB_CTD"/>
    <property type="match status" value="1"/>
</dbReference>
<evidence type="ECO:0000259" key="7">
    <source>
        <dbReference type="PROSITE" id="PS52015"/>
    </source>
</evidence>
<accession>A0A5R9PHT5</accession>
<feature type="transmembrane region" description="Helical" evidence="6">
    <location>
        <begin position="276"/>
        <end position="295"/>
    </location>
</feature>
<dbReference type="Gene3D" id="3.30.1150.10">
    <property type="match status" value="1"/>
</dbReference>
<gene>
    <name evidence="8" type="ORF">E5S66_03410</name>
</gene>
<dbReference type="InterPro" id="IPR008756">
    <property type="entry name" value="Peptidase_M56"/>
</dbReference>
<keyword evidence="3 6" id="KW-1133">Transmembrane helix</keyword>
<proteinExistence type="predicted"/>
<evidence type="ECO:0000256" key="1">
    <source>
        <dbReference type="ARBA" id="ARBA00004167"/>
    </source>
</evidence>
<keyword evidence="2 6" id="KW-0812">Transmembrane</keyword>
<dbReference type="RefSeq" id="WP_138347490.1">
    <property type="nucleotide sequence ID" value="NZ_SROY01000001.1"/>
</dbReference>
<feature type="transmembrane region" description="Helical" evidence="6">
    <location>
        <begin position="91"/>
        <end position="111"/>
    </location>
</feature>
<feature type="compositionally biased region" description="Pro residues" evidence="5">
    <location>
        <begin position="425"/>
        <end position="462"/>
    </location>
</feature>
<keyword evidence="9" id="KW-1185">Reference proteome</keyword>
<sequence length="566" mass="59909">MASNELLQGLIEATLAGSAAALLVLALRRPMRAAFGAQVAYALWLLPALAMLATLLPAATIAVERLPATPALVLSADIAVTAAAVQPGLDIAALLLVLWLCGALLAAGWLWRAQAAFRRGLGQLLPHGDALRAQAASAGLPATLGLWRPRIVLPSDFEERFDPAQRALVLAHERRHVARLDPWANAATALLRCLCWFNPLFHLAAARMRHDQELACDADVLAAHPQQRRRYGDALLNVQLALQTAPLGCHFGFGHPLKERIMLLNRERPALRMRRAGMALLGLAAGATAWSVWAAQPPRTQVLPATGDFTAEIEYSADAGAPARSVLSKRFGESFTLPGGAGGNDMAITARVQPVRMQGKLAYDIAMRVEQDGKQIASPRMVVRDGQPASLRQGEDVAGRFRGIDLRMQVAARDPQAALKGARTLPPPPPPAAPTAPPVPPAPPRMAAPPPPAAPAPPPPRPVIAALQSGSVDQASRALHPPRYPAEALKEGSTGVTVLVVDIDAHGGVTGTRVERSSGDARLDLAAQEAAAKWRFTPAMKKGRAVAGKVRVPVEFALDKPTQQAG</sequence>
<dbReference type="STRING" id="1123377.GCA_000423885_00914"/>
<reference evidence="8 9" key="1">
    <citation type="submission" date="2019-04" db="EMBL/GenBank/DDBJ databases">
        <authorList>
            <person name="Grouzdev D.S."/>
            <person name="Nazina T.N."/>
        </authorList>
    </citation>
    <scope>NUCLEOTIDE SEQUENCE [LARGE SCALE GENOMIC DNA]</scope>
    <source>
        <strain evidence="8 9">SHC 3-19</strain>
    </source>
</reference>
<feature type="transmembrane region" description="Helical" evidence="6">
    <location>
        <begin position="6"/>
        <end position="27"/>
    </location>
</feature>
<dbReference type="InterPro" id="IPR052173">
    <property type="entry name" value="Beta-lactam_resp_regulator"/>
</dbReference>
<evidence type="ECO:0000256" key="3">
    <source>
        <dbReference type="ARBA" id="ARBA00022989"/>
    </source>
</evidence>
<comment type="caution">
    <text evidence="8">The sequence shown here is derived from an EMBL/GenBank/DDBJ whole genome shotgun (WGS) entry which is preliminary data.</text>
</comment>
<dbReference type="GO" id="GO:0016020">
    <property type="term" value="C:membrane"/>
    <property type="evidence" value="ECO:0007669"/>
    <property type="project" value="UniProtKB-SubCell"/>
</dbReference>